<dbReference type="AlphaFoldDB" id="Q2JAH3"/>
<proteinExistence type="predicted"/>
<feature type="compositionally biased region" description="Low complexity" evidence="1">
    <location>
        <begin position="514"/>
        <end position="527"/>
    </location>
</feature>
<dbReference type="STRING" id="106370.Francci3_2352"/>
<dbReference type="HOGENOM" id="CLU_507854_0_0_11"/>
<dbReference type="Proteomes" id="UP000001937">
    <property type="component" value="Chromosome"/>
</dbReference>
<gene>
    <name evidence="2" type="ordered locus">Francci3_2352</name>
</gene>
<keyword evidence="3" id="KW-1185">Reference proteome</keyword>
<dbReference type="EMBL" id="CP000249">
    <property type="protein sequence ID" value="ABD11719.1"/>
    <property type="molecule type" value="Genomic_DNA"/>
</dbReference>
<evidence type="ECO:0000313" key="3">
    <source>
        <dbReference type="Proteomes" id="UP000001937"/>
    </source>
</evidence>
<reference evidence="2 3" key="1">
    <citation type="journal article" date="2007" name="Genome Res.">
        <title>Genome characteristics of facultatively symbiotic Frankia sp. strains reflect host range and host plant biogeography.</title>
        <authorList>
            <person name="Normand P."/>
            <person name="Lapierre P."/>
            <person name="Tisa L.S."/>
            <person name="Gogarten J.P."/>
            <person name="Alloisio N."/>
            <person name="Bagnarol E."/>
            <person name="Bassi C.A."/>
            <person name="Berry A.M."/>
            <person name="Bickhart D.M."/>
            <person name="Choisne N."/>
            <person name="Couloux A."/>
            <person name="Cournoyer B."/>
            <person name="Cruveiller S."/>
            <person name="Daubin V."/>
            <person name="Demange N."/>
            <person name="Francino M.P."/>
            <person name="Goltsman E."/>
            <person name="Huang Y."/>
            <person name="Kopp O.R."/>
            <person name="Labarre L."/>
            <person name="Lapidus A."/>
            <person name="Lavire C."/>
            <person name="Marechal J."/>
            <person name="Martinez M."/>
            <person name="Mastronunzio J.E."/>
            <person name="Mullin B.C."/>
            <person name="Niemann J."/>
            <person name="Pujic P."/>
            <person name="Rawnsley T."/>
            <person name="Rouy Z."/>
            <person name="Schenowitz C."/>
            <person name="Sellstedt A."/>
            <person name="Tavares F."/>
            <person name="Tomkins J.P."/>
            <person name="Vallenet D."/>
            <person name="Valverde C."/>
            <person name="Wall L.G."/>
            <person name="Wang Y."/>
            <person name="Medigue C."/>
            <person name="Benson D.R."/>
        </authorList>
    </citation>
    <scope>NUCLEOTIDE SEQUENCE [LARGE SCALE GENOMIC DNA]</scope>
    <source>
        <strain evidence="3">DSM 45818 / CECT 9043 / CcI3</strain>
    </source>
</reference>
<protein>
    <submittedName>
        <fullName evidence="2">Uncharacterized protein</fullName>
    </submittedName>
</protein>
<sequence length="536" mass="56411">MLRHVSMSPVSVTDNAKRARQTTGSEAVQGGGYRGTTATDGADLGPAGADVVRRHVSALAAALTEQRVLTASLATAGVGQRITVDVATTRVGNILDATLAIDGKQAAAVRLDVAASAEEGLLDKWITLHTDVRTPLSDWAPVHAGLRRIQTAPPFPAAAWTVLVSTSPDRQIWTLRGLRIVLREGDAADFAMHEAEKAVEADRRDGTDLHDRAHYRVEIFDRDASGLLVVAVHDHAPLAVAGVPAAAAGLDVEDLPYLPDDPEHAATGTQGAAPALAGPAEPVRYALSRSATTAPLVLTENDVEIARVRIDPGRASTENRQMLRDWVSLHTGQPAPPVDWLQLRRGRWEFDAPAPAAGPTAGPRGQLLVSADGGQSWVLYGVGTPRADADPHRVAESVVAHEIARLRGQVGDDAALLVRCEMYSPDRQIVAVDSRDLRGDVNATAAGTVPAEGQDPPRYRGELYGPDRALRRTYEHPAEPRPAPARPPAVAGLLGAAFPPTRAGVTPASPPSPSDSAASTIPASPTIPGRPPHTGR</sequence>
<organism evidence="2 3">
    <name type="scientific">Frankia casuarinae (strain DSM 45818 / CECT 9043 / HFP020203 / CcI3)</name>
    <dbReference type="NCBI Taxonomy" id="106370"/>
    <lineage>
        <taxon>Bacteria</taxon>
        <taxon>Bacillati</taxon>
        <taxon>Actinomycetota</taxon>
        <taxon>Actinomycetes</taxon>
        <taxon>Frankiales</taxon>
        <taxon>Frankiaceae</taxon>
        <taxon>Frankia</taxon>
    </lineage>
</organism>
<evidence type="ECO:0000256" key="1">
    <source>
        <dbReference type="SAM" id="MobiDB-lite"/>
    </source>
</evidence>
<feature type="compositionally biased region" description="Low complexity" evidence="1">
    <location>
        <begin position="488"/>
        <end position="500"/>
    </location>
</feature>
<dbReference type="KEGG" id="fra:Francci3_2352"/>
<accession>Q2JAH3</accession>
<feature type="region of interest" description="Disordered" evidence="1">
    <location>
        <begin position="1"/>
        <end position="40"/>
    </location>
</feature>
<feature type="region of interest" description="Disordered" evidence="1">
    <location>
        <begin position="477"/>
        <end position="536"/>
    </location>
</feature>
<evidence type="ECO:0000313" key="2">
    <source>
        <dbReference type="EMBL" id="ABD11719.1"/>
    </source>
</evidence>
<name>Q2JAH3_FRACC</name>